<dbReference type="Gene3D" id="3.10.450.50">
    <property type="match status" value="1"/>
</dbReference>
<evidence type="ECO:0000259" key="1">
    <source>
        <dbReference type="Pfam" id="PF07858"/>
    </source>
</evidence>
<feature type="domain" description="Limonene-1,2-epoxide hydrolase" evidence="1">
    <location>
        <begin position="11"/>
        <end position="127"/>
    </location>
</feature>
<dbReference type="InterPro" id="IPR032710">
    <property type="entry name" value="NTF2-like_dom_sf"/>
</dbReference>
<proteinExistence type="predicted"/>
<evidence type="ECO:0000313" key="2">
    <source>
        <dbReference type="EMBL" id="CAB4684517.1"/>
    </source>
</evidence>
<dbReference type="InterPro" id="IPR013100">
    <property type="entry name" value="LEH"/>
</dbReference>
<dbReference type="EMBL" id="CAEZXA010000158">
    <property type="protein sequence ID" value="CAB4684517.1"/>
    <property type="molecule type" value="Genomic_DNA"/>
</dbReference>
<dbReference type="SUPFAM" id="SSF54427">
    <property type="entry name" value="NTF2-like"/>
    <property type="match status" value="1"/>
</dbReference>
<gene>
    <name evidence="2" type="ORF">UFOPK2334_01383</name>
    <name evidence="3" type="ORF">UFOPK4293_01666</name>
</gene>
<accession>A0A6J7TWC5</accession>
<dbReference type="Pfam" id="PF07858">
    <property type="entry name" value="LEH"/>
    <property type="match status" value="1"/>
</dbReference>
<evidence type="ECO:0000313" key="3">
    <source>
        <dbReference type="EMBL" id="CAB5057755.1"/>
    </source>
</evidence>
<reference evidence="3" key="1">
    <citation type="submission" date="2020-05" db="EMBL/GenBank/DDBJ databases">
        <authorList>
            <person name="Chiriac C."/>
            <person name="Salcher M."/>
            <person name="Ghai R."/>
            <person name="Kavagutti S V."/>
        </authorList>
    </citation>
    <scope>NUCLEOTIDE SEQUENCE</scope>
</reference>
<sequence length="134" mass="14879">MANSAHTPDSLVREFISLLIARDLEGASALVTPDFEYDNVPMGKTFGPQGLRDTLSGFFGMCTGIDWEILRQTSSGDMEFGIVLNERDDKVEIHGRWATLPVAGVFEIHDGKISLWRDYFDKATIIDVMTPPAN</sequence>
<dbReference type="AlphaFoldDB" id="A0A6J7TWC5"/>
<name>A0A6J7TWC5_9ZZZZ</name>
<protein>
    <submittedName>
        <fullName evidence="3">Unannotated protein</fullName>
    </submittedName>
</protein>
<dbReference type="EMBL" id="CAFBQH010000163">
    <property type="protein sequence ID" value="CAB5057755.1"/>
    <property type="molecule type" value="Genomic_DNA"/>
</dbReference>
<organism evidence="3">
    <name type="scientific">freshwater metagenome</name>
    <dbReference type="NCBI Taxonomy" id="449393"/>
    <lineage>
        <taxon>unclassified sequences</taxon>
        <taxon>metagenomes</taxon>
        <taxon>ecological metagenomes</taxon>
    </lineage>
</organism>